<accession>A0A4V3AZN3</accession>
<feature type="region of interest" description="Disordered" evidence="1">
    <location>
        <begin position="1"/>
        <end position="86"/>
    </location>
</feature>
<feature type="region of interest" description="Disordered" evidence="1">
    <location>
        <begin position="117"/>
        <end position="208"/>
    </location>
</feature>
<feature type="compositionally biased region" description="Basic and acidic residues" evidence="1">
    <location>
        <begin position="117"/>
        <end position="129"/>
    </location>
</feature>
<feature type="compositionally biased region" description="Polar residues" evidence="1">
    <location>
        <begin position="130"/>
        <end position="140"/>
    </location>
</feature>
<dbReference type="VEuPathDB" id="FungiDB:BD410DRAFT_780278"/>
<dbReference type="Proteomes" id="UP000294933">
    <property type="component" value="Unassembled WGS sequence"/>
</dbReference>
<evidence type="ECO:0000313" key="2">
    <source>
        <dbReference type="EMBL" id="TDL29788.1"/>
    </source>
</evidence>
<protein>
    <submittedName>
        <fullName evidence="2">Uncharacterized protein</fullName>
    </submittedName>
</protein>
<evidence type="ECO:0000256" key="1">
    <source>
        <dbReference type="SAM" id="MobiDB-lite"/>
    </source>
</evidence>
<feature type="compositionally biased region" description="Basic and acidic residues" evidence="1">
    <location>
        <begin position="141"/>
        <end position="172"/>
    </location>
</feature>
<feature type="compositionally biased region" description="Polar residues" evidence="1">
    <location>
        <begin position="17"/>
        <end position="53"/>
    </location>
</feature>
<proteinExistence type="predicted"/>
<dbReference type="OrthoDB" id="2402960at2759"/>
<organism evidence="2 3">
    <name type="scientific">Rickenella mellea</name>
    <dbReference type="NCBI Taxonomy" id="50990"/>
    <lineage>
        <taxon>Eukaryota</taxon>
        <taxon>Fungi</taxon>
        <taxon>Dikarya</taxon>
        <taxon>Basidiomycota</taxon>
        <taxon>Agaricomycotina</taxon>
        <taxon>Agaricomycetes</taxon>
        <taxon>Hymenochaetales</taxon>
        <taxon>Rickenellaceae</taxon>
        <taxon>Rickenella</taxon>
    </lineage>
</organism>
<reference evidence="2 3" key="1">
    <citation type="submission" date="2018-06" db="EMBL/GenBank/DDBJ databases">
        <title>A transcriptomic atlas of mushroom development highlights an independent origin of complex multicellularity.</title>
        <authorList>
            <consortium name="DOE Joint Genome Institute"/>
            <person name="Krizsan K."/>
            <person name="Almasi E."/>
            <person name="Merenyi Z."/>
            <person name="Sahu N."/>
            <person name="Viragh M."/>
            <person name="Koszo T."/>
            <person name="Mondo S."/>
            <person name="Kiss B."/>
            <person name="Balint B."/>
            <person name="Kues U."/>
            <person name="Barry K."/>
            <person name="Hegedus J.C."/>
            <person name="Henrissat B."/>
            <person name="Johnson J."/>
            <person name="Lipzen A."/>
            <person name="Ohm R."/>
            <person name="Nagy I."/>
            <person name="Pangilinan J."/>
            <person name="Yan J."/>
            <person name="Xiong Y."/>
            <person name="Grigoriev I.V."/>
            <person name="Hibbett D.S."/>
            <person name="Nagy L.G."/>
        </authorList>
    </citation>
    <scope>NUCLEOTIDE SEQUENCE [LARGE SCALE GENOMIC DNA]</scope>
    <source>
        <strain evidence="2 3">SZMC22713</strain>
    </source>
</reference>
<keyword evidence="3" id="KW-1185">Reference proteome</keyword>
<dbReference type="EMBL" id="ML170156">
    <property type="protein sequence ID" value="TDL29788.1"/>
    <property type="molecule type" value="Genomic_DNA"/>
</dbReference>
<gene>
    <name evidence="2" type="ORF">BD410DRAFT_780278</name>
</gene>
<sequence>MHTPSNSLGLEFDKDSTASPSPANENTSDPVTTGTDIAEGQSSENVEANTSVATEDAKEKSKPYVNPDRFMTGGTQREKLSSEELDARMDKIREKNEKIKQRRLAVQADEDAFKASQEIERKKEADNRKIQQAINQNREQNALRKMEKVGHREWDSGKPSRDGEAQGDDTRRQTRGGGENKTARRREGKPSRGRGERNEGTAAAPTAS</sequence>
<feature type="compositionally biased region" description="Basic and acidic residues" evidence="1">
    <location>
        <begin position="188"/>
        <end position="199"/>
    </location>
</feature>
<name>A0A4V3AZN3_9AGAM</name>
<feature type="compositionally biased region" description="Basic and acidic residues" evidence="1">
    <location>
        <begin position="76"/>
        <end position="86"/>
    </location>
</feature>
<dbReference type="STRING" id="50990.A0A4V3AZN3"/>
<evidence type="ECO:0000313" key="3">
    <source>
        <dbReference type="Proteomes" id="UP000294933"/>
    </source>
</evidence>
<dbReference type="AlphaFoldDB" id="A0A4V3AZN3"/>